<dbReference type="InterPro" id="IPR002048">
    <property type="entry name" value="EF_hand_dom"/>
</dbReference>
<dbReference type="InterPro" id="IPR051242">
    <property type="entry name" value="WD-EF-hand_domain"/>
</dbReference>
<feature type="compositionally biased region" description="Gly residues" evidence="3">
    <location>
        <begin position="594"/>
        <end position="608"/>
    </location>
</feature>
<organism evidence="5 6">
    <name type="scientific">Adineta ricciae</name>
    <name type="common">Rotifer</name>
    <dbReference type="NCBI Taxonomy" id="249248"/>
    <lineage>
        <taxon>Eukaryota</taxon>
        <taxon>Metazoa</taxon>
        <taxon>Spiralia</taxon>
        <taxon>Gnathifera</taxon>
        <taxon>Rotifera</taxon>
        <taxon>Eurotatoria</taxon>
        <taxon>Bdelloidea</taxon>
        <taxon>Adinetida</taxon>
        <taxon>Adinetidae</taxon>
        <taxon>Adineta</taxon>
    </lineage>
</organism>
<feature type="compositionally biased region" description="Low complexity" evidence="3">
    <location>
        <begin position="542"/>
        <end position="557"/>
    </location>
</feature>
<dbReference type="SMART" id="SM00320">
    <property type="entry name" value="WD40"/>
    <property type="match status" value="4"/>
</dbReference>
<evidence type="ECO:0000256" key="1">
    <source>
        <dbReference type="ARBA" id="ARBA00022737"/>
    </source>
</evidence>
<dbReference type="PANTHER" id="PTHR44324:SF4">
    <property type="entry name" value="WD40 REPEAT DOMAIN 95"/>
    <property type="match status" value="1"/>
</dbReference>
<dbReference type="PANTHER" id="PTHR44324">
    <property type="entry name" value="WD40 REPEAT DOMAIN 95"/>
    <property type="match status" value="1"/>
</dbReference>
<keyword evidence="6" id="KW-1185">Reference proteome</keyword>
<evidence type="ECO:0000256" key="3">
    <source>
        <dbReference type="SAM" id="MobiDB-lite"/>
    </source>
</evidence>
<proteinExistence type="predicted"/>
<dbReference type="PROSITE" id="PS50294">
    <property type="entry name" value="WD_REPEATS_REGION"/>
    <property type="match status" value="1"/>
</dbReference>
<feature type="region of interest" description="Disordered" evidence="3">
    <location>
        <begin position="1"/>
        <end position="29"/>
    </location>
</feature>
<sequence>MIYNRENNEWIQRPSSAQGNLQSHPCFQSSLLDDGHAPGSVEVWKKSSSSHRPQLRMTNVDRDAEDYDQNLEAKAYFQSFKHLRRLTISNPNNIQQYEVILLKRAKSYALVGLKGELKSNQEEIEVEHGRTSPTKKTNKNKDIDEQDDLQIEERLDINTLEAIKSAFMQDLSESKSGWMKNVHVDASGQMTLQDFTRVLKRYVGRRRGIDEQIENLFNKIDYNAEELISWDELCTYLQLNFDEKSDAEQRAKEVSFIIPAKIHKTPHRHPCSTIALSADHQYLALGSDGTISVWTTNGEPRTTKSIASSAGISQTLTARERLEKRKDQQTRSQPKWITDCQIIPEFNKVVVSTGDRELQFWDQTYCLSTNRETKPNELPCTQISSLDSTPIKLNYGIPSTEELLLVFGDTEGCVNILMFFAAREILRLLTNAERKKGIPTMAFDRFLETFKCDYVRWQVHREWIGESKGVSYDPRLNQIISCSNDAQTAVVIGCIRTSPSAEIQLTEGGFSELKSRSVKSADPKSRKHQTTALTDITEEKATSTSSRVQSKRSSTASHHTPSSQDPHSRRPTANVAEGKAEPANATTAVTVSGSGSGRGGGGEGGLGGVRSPAIVRTPQTRCEADEIVFKVQKGVRTFDLCTEKNVLVTGGMDRIVRIWNPYLPSQPIARLRGHNAPIFLVKIAVEDNRLFSISTDKTVRL</sequence>
<feature type="compositionally biased region" description="Basic and acidic residues" evidence="3">
    <location>
        <begin position="513"/>
        <end position="524"/>
    </location>
</feature>
<dbReference type="AlphaFoldDB" id="A0A815RGP6"/>
<dbReference type="Gene3D" id="1.10.238.10">
    <property type="entry name" value="EF-hand"/>
    <property type="match status" value="1"/>
</dbReference>
<keyword evidence="1" id="KW-0677">Repeat</keyword>
<protein>
    <recommendedName>
        <fullName evidence="4">EF-hand domain-containing protein</fullName>
    </recommendedName>
</protein>
<name>A0A815RGP6_ADIRI</name>
<dbReference type="PROSITE" id="PS50082">
    <property type="entry name" value="WD_REPEATS_2"/>
    <property type="match status" value="1"/>
</dbReference>
<dbReference type="SUPFAM" id="SSF47473">
    <property type="entry name" value="EF-hand"/>
    <property type="match status" value="1"/>
</dbReference>
<dbReference type="InterPro" id="IPR001680">
    <property type="entry name" value="WD40_rpt"/>
</dbReference>
<dbReference type="Gene3D" id="2.130.10.10">
    <property type="entry name" value="YVTN repeat-like/Quinoprotein amine dehydrogenase"/>
    <property type="match status" value="2"/>
</dbReference>
<dbReference type="GO" id="GO:0005509">
    <property type="term" value="F:calcium ion binding"/>
    <property type="evidence" value="ECO:0007669"/>
    <property type="project" value="InterPro"/>
</dbReference>
<evidence type="ECO:0000259" key="4">
    <source>
        <dbReference type="PROSITE" id="PS50222"/>
    </source>
</evidence>
<dbReference type="InterPro" id="IPR011992">
    <property type="entry name" value="EF-hand-dom_pair"/>
</dbReference>
<dbReference type="EMBL" id="CAJNOR010004127">
    <property type="protein sequence ID" value="CAF1477342.1"/>
    <property type="molecule type" value="Genomic_DNA"/>
</dbReference>
<evidence type="ECO:0000256" key="2">
    <source>
        <dbReference type="PROSITE-ProRule" id="PRU00221"/>
    </source>
</evidence>
<dbReference type="PROSITE" id="PS50222">
    <property type="entry name" value="EF_HAND_2"/>
    <property type="match status" value="1"/>
</dbReference>
<evidence type="ECO:0000313" key="6">
    <source>
        <dbReference type="Proteomes" id="UP000663828"/>
    </source>
</evidence>
<accession>A0A815RGP6</accession>
<feature type="repeat" description="WD" evidence="2">
    <location>
        <begin position="671"/>
        <end position="701"/>
    </location>
</feature>
<keyword evidence="2" id="KW-0853">WD repeat</keyword>
<feature type="region of interest" description="Disordered" evidence="3">
    <location>
        <begin position="123"/>
        <end position="144"/>
    </location>
</feature>
<feature type="domain" description="EF-hand" evidence="4">
    <location>
        <begin position="208"/>
        <end position="243"/>
    </location>
</feature>
<dbReference type="Pfam" id="PF00400">
    <property type="entry name" value="WD40"/>
    <property type="match status" value="2"/>
</dbReference>
<feature type="region of interest" description="Disordered" evidence="3">
    <location>
        <begin position="42"/>
        <end position="61"/>
    </location>
</feature>
<gene>
    <name evidence="5" type="ORF">XAT740_LOCUS38332</name>
</gene>
<reference evidence="5" key="1">
    <citation type="submission" date="2021-02" db="EMBL/GenBank/DDBJ databases">
        <authorList>
            <person name="Nowell W R."/>
        </authorList>
    </citation>
    <scope>NUCLEOTIDE SEQUENCE</scope>
</reference>
<dbReference type="SUPFAM" id="SSF50978">
    <property type="entry name" value="WD40 repeat-like"/>
    <property type="match status" value="1"/>
</dbReference>
<dbReference type="InterPro" id="IPR036322">
    <property type="entry name" value="WD40_repeat_dom_sf"/>
</dbReference>
<dbReference type="InterPro" id="IPR015943">
    <property type="entry name" value="WD40/YVTN_repeat-like_dom_sf"/>
</dbReference>
<feature type="compositionally biased region" description="Polar residues" evidence="3">
    <location>
        <begin position="9"/>
        <end position="29"/>
    </location>
</feature>
<dbReference type="Proteomes" id="UP000663828">
    <property type="component" value="Unassembled WGS sequence"/>
</dbReference>
<comment type="caution">
    <text evidence="5">The sequence shown here is derived from an EMBL/GenBank/DDBJ whole genome shotgun (WGS) entry which is preliminary data.</text>
</comment>
<evidence type="ECO:0000313" key="5">
    <source>
        <dbReference type="EMBL" id="CAF1477342.1"/>
    </source>
</evidence>
<feature type="region of interest" description="Disordered" evidence="3">
    <location>
        <begin position="513"/>
        <end position="612"/>
    </location>
</feature>